<keyword evidence="9" id="KW-1185">Reference proteome</keyword>
<dbReference type="InterPro" id="IPR001640">
    <property type="entry name" value="Lgt"/>
</dbReference>
<gene>
    <name evidence="7" type="primary">lgt</name>
    <name evidence="8" type="ORF">QUV96_00840</name>
</gene>
<keyword evidence="4 7" id="KW-0812">Transmembrane</keyword>
<accession>A0ABT7U963</accession>
<evidence type="ECO:0000256" key="6">
    <source>
        <dbReference type="ARBA" id="ARBA00023136"/>
    </source>
</evidence>
<dbReference type="Pfam" id="PF01790">
    <property type="entry name" value="LGT"/>
    <property type="match status" value="1"/>
</dbReference>
<sequence>MLPEIEIMGISIQTYGVMTLLGAVAAILYCTVSVRRRGLNPEALIDIFIYAALGALIGGKLLYLLVDLPWLMDHLGGMLQDPLSLLRYLSSGFVFYGGLIGLLVAVFFYFYRHPSLILEEYLEACMPAFPLFHCFGRIGCFLAGCCYGAASNSLLALPIYTQANPQVLVSRYPVQLFEAGFNLLLFVSLVLLARRRRNGFVQLGFYLSMYGIFRFLIEWLRADAVRGVWVLSTSQWISLLLVPVGLWMMKDSRFFLQWMDRLRNRKEEQE</sequence>
<organism evidence="8 9">
    <name type="scientific">Amedibacillus dolichus</name>
    <dbReference type="NCBI Taxonomy" id="31971"/>
    <lineage>
        <taxon>Bacteria</taxon>
        <taxon>Bacillati</taxon>
        <taxon>Bacillota</taxon>
        <taxon>Erysipelotrichia</taxon>
        <taxon>Erysipelotrichales</taxon>
        <taxon>Erysipelotrichaceae</taxon>
        <taxon>Amedibacillus</taxon>
    </lineage>
</organism>
<evidence type="ECO:0000256" key="2">
    <source>
        <dbReference type="ARBA" id="ARBA00022475"/>
    </source>
</evidence>
<dbReference type="EMBL" id="JAUDCG010000002">
    <property type="protein sequence ID" value="MDM8156179.1"/>
    <property type="molecule type" value="Genomic_DNA"/>
</dbReference>
<evidence type="ECO:0000313" key="8">
    <source>
        <dbReference type="EMBL" id="MDM8156179.1"/>
    </source>
</evidence>
<evidence type="ECO:0000256" key="1">
    <source>
        <dbReference type="ARBA" id="ARBA00007150"/>
    </source>
</evidence>
<comment type="function">
    <text evidence="7">Catalyzes the transfer of the diacylglyceryl group from phosphatidylglycerol to the sulfhydryl group of the N-terminal cysteine of a prolipoprotein, the first step in the formation of mature lipoproteins.</text>
</comment>
<feature type="transmembrane region" description="Helical" evidence="7">
    <location>
        <begin position="229"/>
        <end position="249"/>
    </location>
</feature>
<comment type="similarity">
    <text evidence="1 7">Belongs to the Lgt family.</text>
</comment>
<dbReference type="RefSeq" id="WP_289606651.1">
    <property type="nucleotide sequence ID" value="NZ_JAUDCG010000002.1"/>
</dbReference>
<comment type="caution">
    <text evidence="8">The sequence shown here is derived from an EMBL/GenBank/DDBJ whole genome shotgun (WGS) entry which is preliminary data.</text>
</comment>
<dbReference type="PANTHER" id="PTHR30589">
    <property type="entry name" value="PROLIPOPROTEIN DIACYLGLYCERYL TRANSFERASE"/>
    <property type="match status" value="1"/>
</dbReference>
<evidence type="ECO:0000313" key="9">
    <source>
        <dbReference type="Proteomes" id="UP001529340"/>
    </source>
</evidence>
<keyword evidence="6 7" id="KW-0472">Membrane</keyword>
<feature type="transmembrane region" description="Helical" evidence="7">
    <location>
        <begin position="200"/>
        <end position="217"/>
    </location>
</feature>
<reference evidence="8" key="2">
    <citation type="submission" date="2023-06" db="EMBL/GenBank/DDBJ databases">
        <authorList>
            <person name="Zeman M."/>
            <person name="Kubasova T."/>
            <person name="Jahodarova E."/>
            <person name="Nykrynova M."/>
            <person name="Rychlik I."/>
        </authorList>
    </citation>
    <scope>NUCLEOTIDE SEQUENCE</scope>
    <source>
        <strain evidence="8">ET39</strain>
    </source>
</reference>
<proteinExistence type="inferred from homology"/>
<feature type="transmembrane region" description="Helical" evidence="7">
    <location>
        <begin position="12"/>
        <end position="32"/>
    </location>
</feature>
<dbReference type="PANTHER" id="PTHR30589:SF0">
    <property type="entry name" value="PHOSPHATIDYLGLYCEROL--PROLIPOPROTEIN DIACYLGLYCERYL TRANSFERASE"/>
    <property type="match status" value="1"/>
</dbReference>
<evidence type="ECO:0000256" key="4">
    <source>
        <dbReference type="ARBA" id="ARBA00022692"/>
    </source>
</evidence>
<keyword evidence="5 7" id="KW-1133">Transmembrane helix</keyword>
<evidence type="ECO:0000256" key="3">
    <source>
        <dbReference type="ARBA" id="ARBA00022679"/>
    </source>
</evidence>
<dbReference type="GO" id="GO:0008961">
    <property type="term" value="F:phosphatidylglycerol-prolipoprotein diacylglyceryl transferase activity"/>
    <property type="evidence" value="ECO:0007669"/>
    <property type="project" value="UniProtKB-EC"/>
</dbReference>
<comment type="subcellular location">
    <subcellularLocation>
        <location evidence="7">Cell membrane</location>
        <topology evidence="7">Multi-pass membrane protein</topology>
    </subcellularLocation>
</comment>
<dbReference type="HAMAP" id="MF_01147">
    <property type="entry name" value="Lgt"/>
    <property type="match status" value="1"/>
</dbReference>
<comment type="catalytic activity">
    <reaction evidence="7">
        <text>L-cysteinyl-[prolipoprotein] + a 1,2-diacyl-sn-glycero-3-phospho-(1'-sn-glycerol) = an S-1,2-diacyl-sn-glyceryl-L-cysteinyl-[prolipoprotein] + sn-glycerol 1-phosphate + H(+)</text>
        <dbReference type="Rhea" id="RHEA:56712"/>
        <dbReference type="Rhea" id="RHEA-COMP:14679"/>
        <dbReference type="Rhea" id="RHEA-COMP:14680"/>
        <dbReference type="ChEBI" id="CHEBI:15378"/>
        <dbReference type="ChEBI" id="CHEBI:29950"/>
        <dbReference type="ChEBI" id="CHEBI:57685"/>
        <dbReference type="ChEBI" id="CHEBI:64716"/>
        <dbReference type="ChEBI" id="CHEBI:140658"/>
        <dbReference type="EC" id="2.5.1.145"/>
    </reaction>
</comment>
<dbReference type="Proteomes" id="UP001529340">
    <property type="component" value="Unassembled WGS sequence"/>
</dbReference>
<feature type="binding site" evidence="7">
    <location>
        <position position="137"/>
    </location>
    <ligand>
        <name>a 1,2-diacyl-sn-glycero-3-phospho-(1'-sn-glycerol)</name>
        <dbReference type="ChEBI" id="CHEBI:64716"/>
    </ligand>
</feature>
<comment type="pathway">
    <text evidence="7">Protein modification; lipoprotein biosynthesis (diacylglyceryl transfer).</text>
</comment>
<keyword evidence="3 7" id="KW-0808">Transferase</keyword>
<feature type="transmembrane region" description="Helical" evidence="7">
    <location>
        <begin position="138"/>
        <end position="160"/>
    </location>
</feature>
<name>A0ABT7U963_9FIRM</name>
<reference evidence="8" key="1">
    <citation type="submission" date="2023-06" db="EMBL/GenBank/DDBJ databases">
        <title>Identification and characterization of horizontal gene transfer across gut microbiota members of farm animals based on homology search.</title>
        <authorList>
            <person name="Schwarzerova J."/>
            <person name="Nykrynova M."/>
            <person name="Jureckova K."/>
            <person name="Cejkova D."/>
            <person name="Rychlik I."/>
        </authorList>
    </citation>
    <scope>NUCLEOTIDE SEQUENCE</scope>
    <source>
        <strain evidence="8">ET39</strain>
    </source>
</reference>
<feature type="transmembrane region" description="Helical" evidence="7">
    <location>
        <begin position="44"/>
        <end position="66"/>
    </location>
</feature>
<evidence type="ECO:0000256" key="5">
    <source>
        <dbReference type="ARBA" id="ARBA00022989"/>
    </source>
</evidence>
<dbReference type="EC" id="2.5.1.145" evidence="7"/>
<feature type="transmembrane region" description="Helical" evidence="7">
    <location>
        <begin position="172"/>
        <end position="193"/>
    </location>
</feature>
<evidence type="ECO:0000256" key="7">
    <source>
        <dbReference type="HAMAP-Rule" id="MF_01147"/>
    </source>
</evidence>
<protein>
    <recommendedName>
        <fullName evidence="7">Phosphatidylglycerol--prolipoprotein diacylglyceryl transferase</fullName>
        <ecNumber evidence="7">2.5.1.145</ecNumber>
    </recommendedName>
</protein>
<feature type="transmembrane region" description="Helical" evidence="7">
    <location>
        <begin position="86"/>
        <end position="111"/>
    </location>
</feature>
<keyword evidence="2 7" id="KW-1003">Cell membrane</keyword>